<evidence type="ECO:0000313" key="3">
    <source>
        <dbReference type="Proteomes" id="UP000267448"/>
    </source>
</evidence>
<dbReference type="Proteomes" id="UP000267448">
    <property type="component" value="Unassembled WGS sequence"/>
</dbReference>
<dbReference type="Gene3D" id="3.40.50.150">
    <property type="entry name" value="Vaccinia Virus protein VP39"/>
    <property type="match status" value="1"/>
</dbReference>
<dbReference type="RefSeq" id="WP_126520154.1">
    <property type="nucleotide sequence ID" value="NZ_RXNU01000004.1"/>
</dbReference>
<comment type="caution">
    <text evidence="2">The sequence shown here is derived from an EMBL/GenBank/DDBJ whole genome shotgun (WGS) entry which is preliminary data.</text>
</comment>
<evidence type="ECO:0000259" key="1">
    <source>
        <dbReference type="Pfam" id="PF13649"/>
    </source>
</evidence>
<gene>
    <name evidence="2" type="ORF">EKG38_10255</name>
</gene>
<keyword evidence="2" id="KW-0808">Transferase</keyword>
<dbReference type="SUPFAM" id="SSF53335">
    <property type="entry name" value="S-adenosyl-L-methionine-dependent methyltransferases"/>
    <property type="match status" value="1"/>
</dbReference>
<dbReference type="EMBL" id="RXNU01000004">
    <property type="protein sequence ID" value="RTR39286.1"/>
    <property type="molecule type" value="Genomic_DNA"/>
</dbReference>
<name>A0A431WUL1_9GAMM</name>
<proteinExistence type="predicted"/>
<keyword evidence="3" id="KW-1185">Reference proteome</keyword>
<dbReference type="Pfam" id="PF13649">
    <property type="entry name" value="Methyltransf_25"/>
    <property type="match status" value="1"/>
</dbReference>
<keyword evidence="2" id="KW-0489">Methyltransferase</keyword>
<evidence type="ECO:0000313" key="2">
    <source>
        <dbReference type="EMBL" id="RTR39286.1"/>
    </source>
</evidence>
<dbReference type="AlphaFoldDB" id="A0A431WUL1"/>
<dbReference type="CDD" id="cd02440">
    <property type="entry name" value="AdoMet_MTases"/>
    <property type="match status" value="1"/>
</dbReference>
<protein>
    <submittedName>
        <fullName evidence="2">Class I SAM-dependent methyltransferase</fullName>
    </submittedName>
</protein>
<dbReference type="InterPro" id="IPR041698">
    <property type="entry name" value="Methyltransf_25"/>
</dbReference>
<accession>A0A431WUL1</accession>
<dbReference type="GO" id="GO:0008168">
    <property type="term" value="F:methyltransferase activity"/>
    <property type="evidence" value="ECO:0007669"/>
    <property type="project" value="UniProtKB-KW"/>
</dbReference>
<dbReference type="OrthoDB" id="323463at2"/>
<feature type="domain" description="Methyltransferase" evidence="1">
    <location>
        <begin position="39"/>
        <end position="132"/>
    </location>
</feature>
<sequence length="191" mass="21259">MKARESGMPEEDSWASFFEVDKAIARLLPKDTLNGDWVEFGCGYGTFTLPASQRIAGTLKALDIEPEMIHAIEQLSAKHCLNNIEVEQRDFVQFGTGLGDQTQSGAMIYNLLHLDGPVDLLKEAYRTLKVGGCLSVIHWRGDIPTPRGPALEIRPSPEQCCEWIEAAGFKHIQAIDLADCCPYHFGLLAWR</sequence>
<reference evidence="2 3" key="1">
    <citation type="submission" date="2018-12" db="EMBL/GenBank/DDBJ databases">
        <authorList>
            <person name="Yu L."/>
        </authorList>
    </citation>
    <scope>NUCLEOTIDE SEQUENCE [LARGE SCALE GENOMIC DNA]</scope>
    <source>
        <strain evidence="2 3">HAW-EB2</strain>
    </source>
</reference>
<organism evidence="2 3">
    <name type="scientific">Shewanella canadensis</name>
    <dbReference type="NCBI Taxonomy" id="271096"/>
    <lineage>
        <taxon>Bacteria</taxon>
        <taxon>Pseudomonadati</taxon>
        <taxon>Pseudomonadota</taxon>
        <taxon>Gammaproteobacteria</taxon>
        <taxon>Alteromonadales</taxon>
        <taxon>Shewanellaceae</taxon>
        <taxon>Shewanella</taxon>
    </lineage>
</organism>
<dbReference type="InterPro" id="IPR029063">
    <property type="entry name" value="SAM-dependent_MTases_sf"/>
</dbReference>
<dbReference type="GO" id="GO:0032259">
    <property type="term" value="P:methylation"/>
    <property type="evidence" value="ECO:0007669"/>
    <property type="project" value="UniProtKB-KW"/>
</dbReference>